<keyword evidence="5" id="KW-0812">Transmembrane</keyword>
<dbReference type="SUPFAM" id="SSF117074">
    <property type="entry name" value="Hypothetical protein PA1324"/>
    <property type="match status" value="1"/>
</dbReference>
<feature type="transmembrane region" description="Helical" evidence="5">
    <location>
        <begin position="506"/>
        <end position="525"/>
    </location>
</feature>
<dbReference type="RefSeq" id="WP_113992872.1">
    <property type="nucleotide sequence ID" value="NZ_JAWHPP010000011.1"/>
</dbReference>
<dbReference type="EMBL" id="PXUP01000012">
    <property type="protein sequence ID" value="RCH45332.1"/>
    <property type="molecule type" value="Genomic_DNA"/>
</dbReference>
<keyword evidence="4" id="KW-0572">Peptidoglycan-anchor</keyword>
<keyword evidence="5" id="KW-0472">Membrane</keyword>
<sequence>MKKAMKKLMAALLAVAMVCAMAIPAFAYDTEEDLNQLHGYSAFQIFKGVISKDNETLSNVGWGSSITKPDEFLAQLTADPTIGGEFKTNFTAQDVLAVISKWHNSDDYSIAFARVVCHYLYPDANANPKPVITDHTGGINIPESGYYLIVDTTYFNLRDFYHAYNSFFLLNVPQAPYVVLVNHKVVKPYVEKEVYDNQDGTNEAGFYSSADHAINEEFQFKLIATLPASRDNGRAYDYYDEYAVLFNDTLSKGITYDRLDSVVIESNGIPYDITGDSSKYTIDTTDLESHNYFVVGIPDVKTCVEDPRFNLNDGATITVTYTAHLNDKAAVNSTSGSTDNKNKVQLQYSNNPRNSAYWGFTPESEVRVYTYQLNNTKYRDEVNENNKLEGAGFRLYSDADCTNEVELYQDGKFYYPIKNATGKTAVEMKSAADGTFNVKGLDAGTYYLKETNPPTGYSACDKTKIVISATHDEHDVNLSGESNLNNEIINKASGITLPSTGGIGTTLFYVVGSGLMVAAIVLLVTKKRMENK</sequence>
<evidence type="ECO:0000313" key="9">
    <source>
        <dbReference type="EMBL" id="RCH45332.1"/>
    </source>
</evidence>
<dbReference type="Gene3D" id="2.60.40.740">
    <property type="match status" value="1"/>
</dbReference>
<evidence type="ECO:0000259" key="8">
    <source>
        <dbReference type="Pfam" id="PF17802"/>
    </source>
</evidence>
<proteinExistence type="predicted"/>
<protein>
    <submittedName>
        <fullName evidence="9">Peptidase</fullName>
    </submittedName>
</protein>
<dbReference type="InterPro" id="IPR019931">
    <property type="entry name" value="LPXTG_anchor"/>
</dbReference>
<comment type="caution">
    <text evidence="9">The sequence shown here is derived from an EMBL/GenBank/DDBJ whole genome shotgun (WGS) entry which is preliminary data.</text>
</comment>
<feature type="signal peptide" evidence="6">
    <location>
        <begin position="1"/>
        <end position="27"/>
    </location>
</feature>
<name>A0A367G3P5_9FIRM</name>
<evidence type="ECO:0000259" key="7">
    <source>
        <dbReference type="Pfam" id="PF00746"/>
    </source>
</evidence>
<accession>A0A367G3P5</accession>
<dbReference type="Pfam" id="PF17802">
    <property type="entry name" value="SpaA"/>
    <property type="match status" value="1"/>
</dbReference>
<dbReference type="Pfam" id="PF00746">
    <property type="entry name" value="Gram_pos_anchor"/>
    <property type="match status" value="1"/>
</dbReference>
<reference evidence="9 10" key="1">
    <citation type="submission" date="2018-03" db="EMBL/GenBank/DDBJ databases">
        <title>Complete genome sequencing of Faecalibacterium prausnitzii strains isolated from the human gut.</title>
        <authorList>
            <person name="Fitzgerald B.C."/>
            <person name="Shkoporov A.N."/>
            <person name="Ross P.R."/>
            <person name="Hill C."/>
        </authorList>
    </citation>
    <scope>NUCLEOTIDE SEQUENCE [LARGE SCALE GENOMIC DNA]</scope>
    <source>
        <strain evidence="9 10">ATCC 27768</strain>
    </source>
</reference>
<keyword evidence="3 6" id="KW-0732">Signal</keyword>
<evidence type="ECO:0000256" key="6">
    <source>
        <dbReference type="SAM" id="SignalP"/>
    </source>
</evidence>
<dbReference type="NCBIfam" id="TIGR01167">
    <property type="entry name" value="LPXTG_anchor"/>
    <property type="match status" value="1"/>
</dbReference>
<gene>
    <name evidence="9" type="ORF">C7J97_09435</name>
</gene>
<evidence type="ECO:0000256" key="2">
    <source>
        <dbReference type="ARBA" id="ARBA00022525"/>
    </source>
</evidence>
<evidence type="ECO:0000256" key="4">
    <source>
        <dbReference type="ARBA" id="ARBA00023088"/>
    </source>
</evidence>
<evidence type="ECO:0000256" key="5">
    <source>
        <dbReference type="SAM" id="Phobius"/>
    </source>
</evidence>
<dbReference type="InterPro" id="IPR013783">
    <property type="entry name" value="Ig-like_fold"/>
</dbReference>
<dbReference type="Gene3D" id="2.60.40.10">
    <property type="entry name" value="Immunoglobulins"/>
    <property type="match status" value="1"/>
</dbReference>
<feature type="domain" description="Gram-positive cocci surface proteins LPxTG" evidence="7">
    <location>
        <begin position="491"/>
        <end position="531"/>
    </location>
</feature>
<dbReference type="InterPro" id="IPR026466">
    <property type="entry name" value="Fim_isopep_form_D2_dom"/>
</dbReference>
<feature type="domain" description="SpaA-like prealbumin fold" evidence="8">
    <location>
        <begin position="382"/>
        <end position="477"/>
    </location>
</feature>
<dbReference type="Proteomes" id="UP000252378">
    <property type="component" value="Unassembled WGS sequence"/>
</dbReference>
<evidence type="ECO:0000256" key="1">
    <source>
        <dbReference type="ARBA" id="ARBA00022512"/>
    </source>
</evidence>
<feature type="chain" id="PRO_5016868479" evidence="6">
    <location>
        <begin position="28"/>
        <end position="532"/>
    </location>
</feature>
<keyword evidence="2" id="KW-0964">Secreted</keyword>
<keyword evidence="5" id="KW-1133">Transmembrane helix</keyword>
<dbReference type="NCBIfam" id="TIGR04226">
    <property type="entry name" value="RrgB_K2N_iso_D2"/>
    <property type="match status" value="1"/>
</dbReference>
<dbReference type="AlphaFoldDB" id="A0A367G3P5"/>
<evidence type="ECO:0000313" key="10">
    <source>
        <dbReference type="Proteomes" id="UP000252378"/>
    </source>
</evidence>
<organism evidence="9 10">
    <name type="scientific">Faecalibacterium prausnitzii</name>
    <dbReference type="NCBI Taxonomy" id="853"/>
    <lineage>
        <taxon>Bacteria</taxon>
        <taxon>Bacillati</taxon>
        <taxon>Bacillota</taxon>
        <taxon>Clostridia</taxon>
        <taxon>Eubacteriales</taxon>
        <taxon>Oscillospiraceae</taxon>
        <taxon>Faecalibacterium</taxon>
    </lineage>
</organism>
<dbReference type="InterPro" id="IPR041033">
    <property type="entry name" value="SpaA_PFL_dom_1"/>
</dbReference>
<keyword evidence="1" id="KW-0134">Cell wall</keyword>
<evidence type="ECO:0000256" key="3">
    <source>
        <dbReference type="ARBA" id="ARBA00022729"/>
    </source>
</evidence>